<dbReference type="Proteomes" id="UP001246858">
    <property type="component" value="Unassembled WGS sequence"/>
</dbReference>
<evidence type="ECO:0000313" key="1">
    <source>
        <dbReference type="EMBL" id="MDR6784353.1"/>
    </source>
</evidence>
<evidence type="ECO:0000313" key="2">
    <source>
        <dbReference type="Proteomes" id="UP001246858"/>
    </source>
</evidence>
<comment type="caution">
    <text evidence="1">The sequence shown here is derived from an EMBL/GenBank/DDBJ whole genome shotgun (WGS) entry which is preliminary data.</text>
</comment>
<accession>A0ACC6KZ34</accession>
<protein>
    <submittedName>
        <fullName evidence="1">Uncharacterized protein</fullName>
    </submittedName>
</protein>
<organism evidence="1 2">
    <name type="scientific">Pedobacter africanus</name>
    <dbReference type="NCBI Taxonomy" id="151894"/>
    <lineage>
        <taxon>Bacteria</taxon>
        <taxon>Pseudomonadati</taxon>
        <taxon>Bacteroidota</taxon>
        <taxon>Sphingobacteriia</taxon>
        <taxon>Sphingobacteriales</taxon>
        <taxon>Sphingobacteriaceae</taxon>
        <taxon>Pedobacter</taxon>
    </lineage>
</organism>
<keyword evidence="2" id="KW-1185">Reference proteome</keyword>
<proteinExistence type="predicted"/>
<sequence length="493" mass="55446">MKLLQSSFILMAVISLAGCKKYLSEEPTKQTSIQTVDQLEALVNNAGIFSDENNATAAYSTDDCEITKELFSKNPDAFGNDLLQYYVFGVEGVANQSSDQLWSGEYEKIFAANLILENIDKVKGSDAIRNRVKADAHFIRAYSNWVLVNNYCAPYSPANLGSMGLPLKKTVDYEESGKRATLGETYDFILSDIAEAQKTAPDDVASRLTWRASQKAISAFLSRFYLFIGDYDKSLAEADKALASASRKLVDYNTLAAGNPETYPVGNSIVTLNYLETNDWNSYNGSKYLYWDESYYTRYVYNPNQWYVPSAALLALYDKQSDLRYKGFMIPNGGLRMSVSDPATFRYTVFYDGANLPEGLTVAEVLLNKAEVLARKGDLTAMDAVNRIRMKRMVTGQYTPLTAAGRDDAIRKVLEERRRELPFVMRWYDIRRFSVNDYPGDDIAVTRDFFNVGTASVDVNSPKTYTLNAKRYLVPITNLDIRASKGQLVQNPY</sequence>
<reference evidence="1" key="1">
    <citation type="submission" date="2023-07" db="EMBL/GenBank/DDBJ databases">
        <title>Sorghum-associated microbial communities from plants grown in Nebraska, USA.</title>
        <authorList>
            <person name="Schachtman D."/>
        </authorList>
    </citation>
    <scope>NUCLEOTIDE SEQUENCE</scope>
    <source>
        <strain evidence="1">2697</strain>
    </source>
</reference>
<gene>
    <name evidence="1" type="ORF">J2X78_002918</name>
</gene>
<dbReference type="EMBL" id="JAVDTF010000002">
    <property type="protein sequence ID" value="MDR6784353.1"/>
    <property type="molecule type" value="Genomic_DNA"/>
</dbReference>
<name>A0ACC6KZ34_9SPHI</name>